<feature type="region of interest" description="Disordered" evidence="1">
    <location>
        <begin position="257"/>
        <end position="283"/>
    </location>
</feature>
<feature type="compositionally biased region" description="Gly residues" evidence="1">
    <location>
        <begin position="448"/>
        <end position="462"/>
    </location>
</feature>
<evidence type="ECO:0000313" key="3">
    <source>
        <dbReference type="EMBL" id="KOO36697.1"/>
    </source>
</evidence>
<protein>
    <recommendedName>
        <fullName evidence="2">PDZ domain-containing protein</fullName>
    </recommendedName>
</protein>
<dbReference type="InterPro" id="IPR001478">
    <property type="entry name" value="PDZ"/>
</dbReference>
<dbReference type="PROSITE" id="PS50106">
    <property type="entry name" value="PDZ"/>
    <property type="match status" value="1"/>
</dbReference>
<proteinExistence type="predicted"/>
<accession>A0A0M0KDM6</accession>
<feature type="compositionally biased region" description="Low complexity" evidence="1">
    <location>
        <begin position="265"/>
        <end position="279"/>
    </location>
</feature>
<dbReference type="AlphaFoldDB" id="A0A0M0KDM6"/>
<evidence type="ECO:0000259" key="2">
    <source>
        <dbReference type="PROSITE" id="PS50106"/>
    </source>
</evidence>
<sequence length="513" mass="52597">MEDEFCFSDGPLGLVIAKDRDRHVVCCVVRNSQAAALGVQCGSVLLRIAGQDKAPSDFDSLDIMDVNRQLEQMRRPLTLRLRRPGENWSPNTTARLASARLEEERKLAVSISKAAESGRVRSIKFGEGPLGISLQQLGDAVLVLSVDAHSQAAELKTPLGVIVGINGNSVWGRSKTEVSMTIAQSSRPMTMQIRSAADETLEEPTVPDPAFARVAANIFAAEKAAEKAAEMRALVEASAIECSNEARAVAEKAMAQAKMLRRESASSAPSPNTAPDAPSMHAKTERCVERHVMDVEAQPLEASPAVVHEALNPARAREALMKTFGPRAQDGAKPSDGAQYGARSGAQYGAMAARGTTAANGASAQYGARFGAHNGAATTANGVASAAAAVPVARLPRPPSTHAPAALPLLSSEAAAIACAGAEAAAQAAAKARAARAVRATPPAQGAAGDGAGDGAGEGAGGEAPNMAPNDAAAAHDAAAADARDDAEEAAVTPSQIVPAAGGLELGCPKWRS</sequence>
<dbReference type="EMBL" id="JWZX01000607">
    <property type="protein sequence ID" value="KOO36697.1"/>
    <property type="molecule type" value="Genomic_DNA"/>
</dbReference>
<keyword evidence="4" id="KW-1185">Reference proteome</keyword>
<feature type="domain" description="PDZ" evidence="2">
    <location>
        <begin position="8"/>
        <end position="85"/>
    </location>
</feature>
<organism evidence="3 4">
    <name type="scientific">Chrysochromulina tobinii</name>
    <dbReference type="NCBI Taxonomy" id="1460289"/>
    <lineage>
        <taxon>Eukaryota</taxon>
        <taxon>Haptista</taxon>
        <taxon>Haptophyta</taxon>
        <taxon>Prymnesiophyceae</taxon>
        <taxon>Prymnesiales</taxon>
        <taxon>Chrysochromulinaceae</taxon>
        <taxon>Chrysochromulina</taxon>
    </lineage>
</organism>
<gene>
    <name evidence="3" type="ORF">Ctob_008839</name>
</gene>
<evidence type="ECO:0000313" key="4">
    <source>
        <dbReference type="Proteomes" id="UP000037460"/>
    </source>
</evidence>
<dbReference type="InterPro" id="IPR036034">
    <property type="entry name" value="PDZ_sf"/>
</dbReference>
<reference evidence="4" key="1">
    <citation type="journal article" date="2015" name="PLoS Genet.">
        <title>Genome Sequence and Transcriptome Analyses of Chrysochromulina tobin: Metabolic Tools for Enhanced Algal Fitness in the Prominent Order Prymnesiales (Haptophyceae).</title>
        <authorList>
            <person name="Hovde B.T."/>
            <person name="Deodato C.R."/>
            <person name="Hunsperger H.M."/>
            <person name="Ryken S.A."/>
            <person name="Yost W."/>
            <person name="Jha R.K."/>
            <person name="Patterson J."/>
            <person name="Monnat R.J. Jr."/>
            <person name="Barlow S.B."/>
            <person name="Starkenburg S.R."/>
            <person name="Cattolico R.A."/>
        </authorList>
    </citation>
    <scope>NUCLEOTIDE SEQUENCE</scope>
    <source>
        <strain evidence="4">CCMP291</strain>
    </source>
</reference>
<dbReference type="SUPFAM" id="SSF50156">
    <property type="entry name" value="PDZ domain-like"/>
    <property type="match status" value="2"/>
</dbReference>
<name>A0A0M0KDM6_9EUKA</name>
<feature type="compositionally biased region" description="Low complexity" evidence="1">
    <location>
        <begin position="463"/>
        <end position="481"/>
    </location>
</feature>
<dbReference type="SMART" id="SM00228">
    <property type="entry name" value="PDZ"/>
    <property type="match status" value="2"/>
</dbReference>
<feature type="region of interest" description="Disordered" evidence="1">
    <location>
        <begin position="441"/>
        <end position="496"/>
    </location>
</feature>
<comment type="caution">
    <text evidence="3">The sequence shown here is derived from an EMBL/GenBank/DDBJ whole genome shotgun (WGS) entry which is preliminary data.</text>
</comment>
<evidence type="ECO:0000256" key="1">
    <source>
        <dbReference type="SAM" id="MobiDB-lite"/>
    </source>
</evidence>
<dbReference type="Proteomes" id="UP000037460">
    <property type="component" value="Unassembled WGS sequence"/>
</dbReference>